<sequence length="87" mass="9547">MSRYVLRYAGTTPRHAESGVDTAEVVVRAGAKVIDDAPDMLLVEASARVARNLEHLLPEWQMNAEAMTPLPAVPRPSVRAAARGRRR</sequence>
<gene>
    <name evidence="1" type="ORF">RXV79_21675</name>
</gene>
<evidence type="ECO:0000313" key="2">
    <source>
        <dbReference type="Proteomes" id="UP001303946"/>
    </source>
</evidence>
<proteinExistence type="predicted"/>
<dbReference type="EMBL" id="CP136336">
    <property type="protein sequence ID" value="WOB07507.1"/>
    <property type="molecule type" value="Genomic_DNA"/>
</dbReference>
<evidence type="ECO:0000313" key="1">
    <source>
        <dbReference type="EMBL" id="WOB07507.1"/>
    </source>
</evidence>
<name>A0ABZ0CR81_9BURK</name>
<protein>
    <submittedName>
        <fullName evidence="1">Uncharacterized protein</fullName>
    </submittedName>
</protein>
<organism evidence="1 2">
    <name type="scientific">Piscinibacter gummiphilus</name>
    <dbReference type="NCBI Taxonomy" id="946333"/>
    <lineage>
        <taxon>Bacteria</taxon>
        <taxon>Pseudomonadati</taxon>
        <taxon>Pseudomonadota</taxon>
        <taxon>Betaproteobacteria</taxon>
        <taxon>Burkholderiales</taxon>
        <taxon>Sphaerotilaceae</taxon>
        <taxon>Piscinibacter</taxon>
    </lineage>
</organism>
<dbReference type="RefSeq" id="WP_316700166.1">
    <property type="nucleotide sequence ID" value="NZ_CP136336.1"/>
</dbReference>
<keyword evidence="2" id="KW-1185">Reference proteome</keyword>
<reference evidence="1 2" key="1">
    <citation type="submission" date="2023-10" db="EMBL/GenBank/DDBJ databases">
        <title>Bacteria for the degradation of biodegradable plastic PBAT(Polybutylene adipate terephthalate).</title>
        <authorList>
            <person name="Weon H.-Y."/>
            <person name="Yeon J."/>
        </authorList>
    </citation>
    <scope>NUCLEOTIDE SEQUENCE [LARGE SCALE GENOMIC DNA]</scope>
    <source>
        <strain evidence="1 2">SBD 7-3</strain>
    </source>
</reference>
<dbReference type="Proteomes" id="UP001303946">
    <property type="component" value="Chromosome"/>
</dbReference>
<accession>A0ABZ0CR81</accession>